<dbReference type="AlphaFoldDB" id="A0A517MGT8"/>
<dbReference type="Pfam" id="PF06439">
    <property type="entry name" value="3keto-disac_hyd"/>
    <property type="match status" value="2"/>
</dbReference>
<keyword evidence="2" id="KW-0732">Signal</keyword>
<proteinExistence type="predicted"/>
<evidence type="ECO:0000313" key="5">
    <source>
        <dbReference type="Proteomes" id="UP000320672"/>
    </source>
</evidence>
<organism evidence="4 5">
    <name type="scientific">Roseimaritima multifibrata</name>
    <dbReference type="NCBI Taxonomy" id="1930274"/>
    <lineage>
        <taxon>Bacteria</taxon>
        <taxon>Pseudomonadati</taxon>
        <taxon>Planctomycetota</taxon>
        <taxon>Planctomycetia</taxon>
        <taxon>Pirellulales</taxon>
        <taxon>Pirellulaceae</taxon>
        <taxon>Roseimaritima</taxon>
    </lineage>
</organism>
<gene>
    <name evidence="4" type="ORF">FF011L_28780</name>
</gene>
<feature type="chain" id="PRO_5021745847" description="3-keto-alpha-glucoside-1,2-lyase/3-keto-2-hydroxy-glucal hydratase domain-containing protein" evidence="2">
    <location>
        <begin position="21"/>
        <end position="401"/>
    </location>
</feature>
<feature type="domain" description="3-keto-alpha-glucoside-1,2-lyase/3-keto-2-hydroxy-glucal hydratase" evidence="3">
    <location>
        <begin position="216"/>
        <end position="397"/>
    </location>
</feature>
<dbReference type="EMBL" id="CP036262">
    <property type="protein sequence ID" value="QDS94100.1"/>
    <property type="molecule type" value="Genomic_DNA"/>
</dbReference>
<reference evidence="4 5" key="1">
    <citation type="submission" date="2019-02" db="EMBL/GenBank/DDBJ databases">
        <title>Deep-cultivation of Planctomycetes and their phenomic and genomic characterization uncovers novel biology.</title>
        <authorList>
            <person name="Wiegand S."/>
            <person name="Jogler M."/>
            <person name="Boedeker C."/>
            <person name="Pinto D."/>
            <person name="Vollmers J."/>
            <person name="Rivas-Marin E."/>
            <person name="Kohn T."/>
            <person name="Peeters S.H."/>
            <person name="Heuer A."/>
            <person name="Rast P."/>
            <person name="Oberbeckmann S."/>
            <person name="Bunk B."/>
            <person name="Jeske O."/>
            <person name="Meyerdierks A."/>
            <person name="Storesund J.E."/>
            <person name="Kallscheuer N."/>
            <person name="Luecker S."/>
            <person name="Lage O.M."/>
            <person name="Pohl T."/>
            <person name="Merkel B.J."/>
            <person name="Hornburger P."/>
            <person name="Mueller R.-W."/>
            <person name="Bruemmer F."/>
            <person name="Labrenz M."/>
            <person name="Spormann A.M."/>
            <person name="Op den Camp H."/>
            <person name="Overmann J."/>
            <person name="Amann R."/>
            <person name="Jetten M.S.M."/>
            <person name="Mascher T."/>
            <person name="Medema M.H."/>
            <person name="Devos D.P."/>
            <person name="Kaster A.-K."/>
            <person name="Ovreas L."/>
            <person name="Rohde M."/>
            <person name="Galperin M.Y."/>
            <person name="Jogler C."/>
        </authorList>
    </citation>
    <scope>NUCLEOTIDE SEQUENCE [LARGE SCALE GENOMIC DNA]</scope>
    <source>
        <strain evidence="4 5">FF011L</strain>
    </source>
</reference>
<dbReference type="Gene3D" id="2.60.120.560">
    <property type="entry name" value="Exo-inulinase, domain 1"/>
    <property type="match status" value="2"/>
</dbReference>
<evidence type="ECO:0000256" key="1">
    <source>
        <dbReference type="SAM" id="MobiDB-lite"/>
    </source>
</evidence>
<accession>A0A517MGT8</accession>
<name>A0A517MGT8_9BACT</name>
<evidence type="ECO:0000259" key="3">
    <source>
        <dbReference type="Pfam" id="PF06439"/>
    </source>
</evidence>
<feature type="domain" description="3-keto-alpha-glucoside-1,2-lyase/3-keto-2-hydroxy-glucal hydratase" evidence="3">
    <location>
        <begin position="25"/>
        <end position="211"/>
    </location>
</feature>
<sequence length="401" mass="44774" precursor="true">MIRMAFNIALIAAISTAVSSAEDGGFVSLFNGKDLDGWSQKNGTATYRVEGDSIVGKTNTGSPNSFLCTDKPYGDFEMTFDVKVDTALNSGVQIRSQTKGDTPDGRVNGPQVEISLDGMAGYVYGESAGGWMTPDADRKSHTHFQDGEWNSYRIVAFGPRIQTWINGTPISDLVDMDKFKTHREGFIGLQVHGIPADKGPYEVRWRNLKIRDLSEFQTLYNGKDLEGWTTTGNWLPQEDGSLLIQPRDGEMGWTRYADYLWSEKTYKDFVLDLEYAYPPGGNSGIYFRTGDRSDPVEKGIELQILDSTGKEEPLTHHDHGGVIKTQGPTKNMSRPPHEWNRAVITCIGNHLTVEMNGEKTIDLQLDEGPMKDRPMEGYIGLQDHGQPNNLLFRNIRILELP</sequence>
<feature type="region of interest" description="Disordered" evidence="1">
    <location>
        <begin position="311"/>
        <end position="336"/>
    </location>
</feature>
<protein>
    <recommendedName>
        <fullName evidence="3">3-keto-alpha-glucoside-1,2-lyase/3-keto-2-hydroxy-glucal hydratase domain-containing protein</fullName>
    </recommendedName>
</protein>
<evidence type="ECO:0000313" key="4">
    <source>
        <dbReference type="EMBL" id="QDS94100.1"/>
    </source>
</evidence>
<dbReference type="GO" id="GO:0016787">
    <property type="term" value="F:hydrolase activity"/>
    <property type="evidence" value="ECO:0007669"/>
    <property type="project" value="InterPro"/>
</dbReference>
<dbReference type="KEGG" id="rml:FF011L_28780"/>
<dbReference type="InterPro" id="IPR010496">
    <property type="entry name" value="AL/BT2_dom"/>
</dbReference>
<feature type="signal peptide" evidence="2">
    <location>
        <begin position="1"/>
        <end position="20"/>
    </location>
</feature>
<evidence type="ECO:0000256" key="2">
    <source>
        <dbReference type="SAM" id="SignalP"/>
    </source>
</evidence>
<dbReference type="Proteomes" id="UP000320672">
    <property type="component" value="Chromosome"/>
</dbReference>
<keyword evidence="5" id="KW-1185">Reference proteome</keyword>
<feature type="compositionally biased region" description="Basic and acidic residues" evidence="1">
    <location>
        <begin position="311"/>
        <end position="321"/>
    </location>
</feature>